<comment type="similarity">
    <text evidence="2">Belongs to the EamA transporter family.</text>
</comment>
<dbReference type="EMBL" id="CWJI01000001">
    <property type="protein sequence ID" value="CRY53536.1"/>
    <property type="molecule type" value="Genomic_DNA"/>
</dbReference>
<dbReference type="Proteomes" id="UP000043316">
    <property type="component" value="Unassembled WGS sequence"/>
</dbReference>
<keyword evidence="3" id="KW-1003">Cell membrane</keyword>
<feature type="transmembrane region" description="Helical" evidence="7">
    <location>
        <begin position="119"/>
        <end position="136"/>
    </location>
</feature>
<evidence type="ECO:0000256" key="3">
    <source>
        <dbReference type="ARBA" id="ARBA00022475"/>
    </source>
</evidence>
<feature type="transmembrane region" description="Helical" evidence="7">
    <location>
        <begin position="243"/>
        <end position="262"/>
    </location>
</feature>
<organism evidence="9 10">
    <name type="scientific">Yersinia intermedia</name>
    <dbReference type="NCBI Taxonomy" id="631"/>
    <lineage>
        <taxon>Bacteria</taxon>
        <taxon>Pseudomonadati</taxon>
        <taxon>Pseudomonadota</taxon>
        <taxon>Gammaproteobacteria</taxon>
        <taxon>Enterobacterales</taxon>
        <taxon>Yersiniaceae</taxon>
        <taxon>Yersinia</taxon>
    </lineage>
</organism>
<evidence type="ECO:0000256" key="7">
    <source>
        <dbReference type="SAM" id="Phobius"/>
    </source>
</evidence>
<feature type="transmembrane region" description="Helical" evidence="7">
    <location>
        <begin position="94"/>
        <end position="112"/>
    </location>
</feature>
<feature type="transmembrane region" description="Helical" evidence="7">
    <location>
        <begin position="268"/>
        <end position="287"/>
    </location>
</feature>
<keyword evidence="5 7" id="KW-1133">Transmembrane helix</keyword>
<evidence type="ECO:0000256" key="4">
    <source>
        <dbReference type="ARBA" id="ARBA00022692"/>
    </source>
</evidence>
<feature type="transmembrane region" description="Helical" evidence="7">
    <location>
        <begin position="213"/>
        <end position="236"/>
    </location>
</feature>
<reference evidence="10" key="1">
    <citation type="submission" date="2015-03" db="EMBL/GenBank/DDBJ databases">
        <authorList>
            <consortium name="Pathogen Informatics"/>
        </authorList>
    </citation>
    <scope>NUCLEOTIDE SEQUENCE [LARGE SCALE GENOMIC DNA]</scope>
    <source>
        <strain evidence="10">R148</strain>
    </source>
</reference>
<feature type="transmembrane region" description="Helical" evidence="7">
    <location>
        <begin position="34"/>
        <end position="52"/>
    </location>
</feature>
<evidence type="ECO:0000256" key="5">
    <source>
        <dbReference type="ARBA" id="ARBA00022989"/>
    </source>
</evidence>
<sequence length="306" mass="34117">MNALLYFLVVIIWGTTWIAITLQQQGNVAITVSIFYRFALAAGVMVIALLLARRLRHLNLRDHLFCVAQGFCVFAFNFYCFYHAAAYISSGLESVIFSMAVLFNAVNGVIFFRQRLSPNFLPASILGLTGIVALFWQDLTAAQIAPELLKGVGLSLLGTYGFSLGNMISSRHQRQGLDILSTNAYAMTYGAILMGVFSLIQHHSFTLEFTSRYLGSLLYLAIFGSVIAFAAYFSLIGRIGASGAAYSTLLFPLVALTISTFYEGYHWHLNAIMGLLLILLGNLVMFSRPRMIQSWFKRRHDLQSQR</sequence>
<evidence type="ECO:0000256" key="2">
    <source>
        <dbReference type="ARBA" id="ARBA00007362"/>
    </source>
</evidence>
<name>A0A0H5M917_YERIN</name>
<dbReference type="InterPro" id="IPR000620">
    <property type="entry name" value="EamA_dom"/>
</dbReference>
<gene>
    <name evidence="9" type="ORF">ERS008476_00432</name>
</gene>
<evidence type="ECO:0000313" key="10">
    <source>
        <dbReference type="Proteomes" id="UP000043316"/>
    </source>
</evidence>
<evidence type="ECO:0000256" key="6">
    <source>
        <dbReference type="ARBA" id="ARBA00023136"/>
    </source>
</evidence>
<dbReference type="SUPFAM" id="SSF103481">
    <property type="entry name" value="Multidrug resistance efflux transporter EmrE"/>
    <property type="match status" value="2"/>
</dbReference>
<dbReference type="AlphaFoldDB" id="A0A0H5M917"/>
<comment type="subcellular location">
    <subcellularLocation>
        <location evidence="1">Cell membrane</location>
        <topology evidence="1">Multi-pass membrane protein</topology>
    </subcellularLocation>
</comment>
<accession>A0A0H5M917</accession>
<dbReference type="RefSeq" id="WP_053008792.1">
    <property type="nucleotide sequence ID" value="NZ_CWJI01000001.1"/>
</dbReference>
<dbReference type="Pfam" id="PF00892">
    <property type="entry name" value="EamA"/>
    <property type="match status" value="2"/>
</dbReference>
<dbReference type="GO" id="GO:0016020">
    <property type="term" value="C:membrane"/>
    <property type="evidence" value="ECO:0007669"/>
    <property type="project" value="UniProtKB-SubCell"/>
</dbReference>
<evidence type="ECO:0000313" key="9">
    <source>
        <dbReference type="EMBL" id="CRY53536.1"/>
    </source>
</evidence>
<feature type="transmembrane region" description="Helical" evidence="7">
    <location>
        <begin position="148"/>
        <end position="168"/>
    </location>
</feature>
<evidence type="ECO:0000259" key="8">
    <source>
        <dbReference type="Pfam" id="PF00892"/>
    </source>
</evidence>
<feature type="domain" description="EamA" evidence="8">
    <location>
        <begin position="3"/>
        <end position="135"/>
    </location>
</feature>
<dbReference type="PANTHER" id="PTHR32322:SF2">
    <property type="entry name" value="EAMA DOMAIN-CONTAINING PROTEIN"/>
    <property type="match status" value="1"/>
</dbReference>
<dbReference type="InterPro" id="IPR037185">
    <property type="entry name" value="EmrE-like"/>
</dbReference>
<evidence type="ECO:0000256" key="1">
    <source>
        <dbReference type="ARBA" id="ARBA00004651"/>
    </source>
</evidence>
<proteinExistence type="inferred from homology"/>
<keyword evidence="6 7" id="KW-0472">Membrane</keyword>
<protein>
    <submittedName>
        <fullName evidence="9">Putative inner membrane protein</fullName>
    </submittedName>
</protein>
<feature type="transmembrane region" description="Helical" evidence="7">
    <location>
        <begin position="180"/>
        <end position="201"/>
    </location>
</feature>
<keyword evidence="4 7" id="KW-0812">Transmembrane</keyword>
<feature type="domain" description="EamA" evidence="8">
    <location>
        <begin position="150"/>
        <end position="286"/>
    </location>
</feature>
<feature type="transmembrane region" description="Helical" evidence="7">
    <location>
        <begin position="64"/>
        <end position="88"/>
    </location>
</feature>
<dbReference type="PANTHER" id="PTHR32322">
    <property type="entry name" value="INNER MEMBRANE TRANSPORTER"/>
    <property type="match status" value="1"/>
</dbReference>
<dbReference type="InterPro" id="IPR050638">
    <property type="entry name" value="AA-Vitamin_Transporters"/>
</dbReference>